<protein>
    <submittedName>
        <fullName evidence="1">Double Clp-N motif-containing protein</fullName>
    </submittedName>
</protein>
<proteinExistence type="predicted"/>
<dbReference type="InterPro" id="IPR036628">
    <property type="entry name" value="Clp_N_dom_sf"/>
</dbReference>
<reference evidence="1 2" key="1">
    <citation type="journal article" date="2016" name="Sci. Rep.">
        <title>The genome sequence of the outbreeding globe artichoke constructed de novo incorporating a phase-aware low-pass sequencing strategy of F1 progeny.</title>
        <authorList>
            <person name="Scaglione D."/>
            <person name="Reyes-Chin-Wo S."/>
            <person name="Acquadro A."/>
            <person name="Froenicke L."/>
            <person name="Portis E."/>
            <person name="Beitel C."/>
            <person name="Tirone M."/>
            <person name="Mauro R."/>
            <person name="Lo Monaco A."/>
            <person name="Mauromicale G."/>
            <person name="Faccioli P."/>
            <person name="Cattivelli L."/>
            <person name="Rieseberg L."/>
            <person name="Michelmore R."/>
            <person name="Lanteri S."/>
        </authorList>
    </citation>
    <scope>NUCLEOTIDE SEQUENCE [LARGE SCALE GENOMIC DNA]</scope>
    <source>
        <strain evidence="1">2C</strain>
    </source>
</reference>
<dbReference type="Gramene" id="KVI11834">
    <property type="protein sequence ID" value="KVI11834"/>
    <property type="gene ID" value="Ccrd_009753"/>
</dbReference>
<dbReference type="STRING" id="59895.A0A103YMK7"/>
<evidence type="ECO:0000313" key="2">
    <source>
        <dbReference type="Proteomes" id="UP000243975"/>
    </source>
</evidence>
<comment type="caution">
    <text evidence="1">The sequence shown here is derived from an EMBL/GenBank/DDBJ whole genome shotgun (WGS) entry which is preliminary data.</text>
</comment>
<dbReference type="Proteomes" id="UP000243975">
    <property type="component" value="Unassembled WGS sequence"/>
</dbReference>
<accession>A0A103YMK7</accession>
<dbReference type="Gene3D" id="1.10.1780.10">
    <property type="entry name" value="Clp, N-terminal domain"/>
    <property type="match status" value="1"/>
</dbReference>
<organism evidence="1 2">
    <name type="scientific">Cynara cardunculus var. scolymus</name>
    <name type="common">Globe artichoke</name>
    <name type="synonym">Cynara scolymus</name>
    <dbReference type="NCBI Taxonomy" id="59895"/>
    <lineage>
        <taxon>Eukaryota</taxon>
        <taxon>Viridiplantae</taxon>
        <taxon>Streptophyta</taxon>
        <taxon>Embryophyta</taxon>
        <taxon>Tracheophyta</taxon>
        <taxon>Spermatophyta</taxon>
        <taxon>Magnoliopsida</taxon>
        <taxon>eudicotyledons</taxon>
        <taxon>Gunneridae</taxon>
        <taxon>Pentapetalae</taxon>
        <taxon>asterids</taxon>
        <taxon>campanulids</taxon>
        <taxon>Asterales</taxon>
        <taxon>Asteraceae</taxon>
        <taxon>Carduoideae</taxon>
        <taxon>Cardueae</taxon>
        <taxon>Carduinae</taxon>
        <taxon>Cynara</taxon>
    </lineage>
</organism>
<gene>
    <name evidence="1" type="ORF">Ccrd_009753</name>
</gene>
<dbReference type="AlphaFoldDB" id="A0A103YMK7"/>
<keyword evidence="2" id="KW-1185">Reference proteome</keyword>
<evidence type="ECO:0000313" key="1">
    <source>
        <dbReference type="EMBL" id="KVI11834.1"/>
    </source>
</evidence>
<dbReference type="EMBL" id="LEKV01000036">
    <property type="protein sequence ID" value="KVI11834.1"/>
    <property type="molecule type" value="Genomic_DNA"/>
</dbReference>
<sequence>MFECFTEKAIKVIMLAQEEARRLGHNFVDSSSSKQQEFTITAAVSLCLKLQLHILKSTGAAKQLSRLIVCYCFEKTSSQQQQPLLFKTRYICFETANPAAAKCAASAGPFLICNSKYKTAAGFGTDCAEQQQPSSCCYNCSSTDLHYQAGGKKQQQQFKYTLLSSHTNVQISQVYAGLIIFGFVKLAQRS</sequence>
<name>A0A103YMK7_CYNCS</name>